<comment type="caution">
    <text evidence="2">The sequence shown here is derived from an EMBL/GenBank/DDBJ whole genome shotgun (WGS) entry which is preliminary data.</text>
</comment>
<proteinExistence type="predicted"/>
<evidence type="ECO:0000313" key="2">
    <source>
        <dbReference type="EMBL" id="CAG7828388.1"/>
    </source>
</evidence>
<gene>
    <name evidence="2" type="ORF">AFUS01_LOCUS38318</name>
</gene>
<feature type="signal peptide" evidence="1">
    <location>
        <begin position="1"/>
        <end position="18"/>
    </location>
</feature>
<dbReference type="Proteomes" id="UP000708208">
    <property type="component" value="Unassembled WGS sequence"/>
</dbReference>
<name>A0A8J2PNZ2_9HEXA</name>
<evidence type="ECO:0000313" key="3">
    <source>
        <dbReference type="Proteomes" id="UP000708208"/>
    </source>
</evidence>
<keyword evidence="1" id="KW-0732">Signal</keyword>
<sequence length="200" mass="22703">MMKILIFVILTIIAAVHGEDFVQNRWDQISDILKRSKSVLKCVNGDFVGMDELLTILEPVTSECLMDGSDSGLATTRCILEHLGIVDSDGFPHVRRFRRFISTIYSKQILHDVPQIQKELYRCGKEYAYGFADAVKNSHSYQADLENFIKCFEKKSQTSVQAIKEACRVDAEFEKTKGEFIQVRAKFFGNNSEDDATATD</sequence>
<reference evidence="2" key="1">
    <citation type="submission" date="2021-06" db="EMBL/GenBank/DDBJ databases">
        <authorList>
            <person name="Hodson N. C."/>
            <person name="Mongue J. A."/>
            <person name="Jaron S. K."/>
        </authorList>
    </citation>
    <scope>NUCLEOTIDE SEQUENCE</scope>
</reference>
<accession>A0A8J2PNZ2</accession>
<organism evidence="2 3">
    <name type="scientific">Allacma fusca</name>
    <dbReference type="NCBI Taxonomy" id="39272"/>
    <lineage>
        <taxon>Eukaryota</taxon>
        <taxon>Metazoa</taxon>
        <taxon>Ecdysozoa</taxon>
        <taxon>Arthropoda</taxon>
        <taxon>Hexapoda</taxon>
        <taxon>Collembola</taxon>
        <taxon>Symphypleona</taxon>
        <taxon>Sminthuridae</taxon>
        <taxon>Allacma</taxon>
    </lineage>
</organism>
<feature type="chain" id="PRO_5035253526" evidence="1">
    <location>
        <begin position="19"/>
        <end position="200"/>
    </location>
</feature>
<protein>
    <submittedName>
        <fullName evidence="2">Uncharacterized protein</fullName>
    </submittedName>
</protein>
<keyword evidence="3" id="KW-1185">Reference proteome</keyword>
<evidence type="ECO:0000256" key="1">
    <source>
        <dbReference type="SAM" id="SignalP"/>
    </source>
</evidence>
<dbReference type="AlphaFoldDB" id="A0A8J2PNZ2"/>
<dbReference type="EMBL" id="CAJVCH010547290">
    <property type="protein sequence ID" value="CAG7828388.1"/>
    <property type="molecule type" value="Genomic_DNA"/>
</dbReference>